<name>A0A2M9EZF5_9BACL</name>
<protein>
    <submittedName>
        <fullName evidence="1">Uncharacterized protein</fullName>
    </submittedName>
</protein>
<proteinExistence type="predicted"/>
<keyword evidence="2" id="KW-1185">Reference proteome</keyword>
<dbReference type="OrthoDB" id="3250815at2"/>
<comment type="caution">
    <text evidence="1">The sequence shown here is derived from an EMBL/GenBank/DDBJ whole genome shotgun (WGS) entry which is preliminary data.</text>
</comment>
<dbReference type="Proteomes" id="UP000228680">
    <property type="component" value="Unassembled WGS sequence"/>
</dbReference>
<organism evidence="1 2">
    <name type="scientific">Chryseomicrobium excrementi</name>
    <dbReference type="NCBI Taxonomy" id="2041346"/>
    <lineage>
        <taxon>Bacteria</taxon>
        <taxon>Bacillati</taxon>
        <taxon>Bacillota</taxon>
        <taxon>Bacilli</taxon>
        <taxon>Bacillales</taxon>
        <taxon>Caryophanaceae</taxon>
        <taxon>Chryseomicrobium</taxon>
    </lineage>
</organism>
<gene>
    <name evidence="1" type="ORF">CQS04_05425</name>
</gene>
<reference evidence="1 2" key="1">
    <citation type="submission" date="2017-10" db="EMBL/GenBank/DDBJ databases">
        <title>Draft genome of Chryseomicrobium casticus sp. nov.</title>
        <authorList>
            <person name="Chakraborty R."/>
            <person name="Saha T."/>
        </authorList>
    </citation>
    <scope>NUCLEOTIDE SEQUENCE [LARGE SCALE GENOMIC DNA]</scope>
    <source>
        <strain evidence="1 2">ET03</strain>
    </source>
</reference>
<dbReference type="EMBL" id="PCGR01000002">
    <property type="protein sequence ID" value="PJK16598.1"/>
    <property type="molecule type" value="Genomic_DNA"/>
</dbReference>
<sequence>MSKLLINFPENVMILDSTEFDVVNEFSMPFSYVTKLPEEGLLFNERDQGIIHQLMLNKESLEIETHSEGSHLPSHVIANAGRLAVFNDGDGRITVYTSPKANQPTKLLFQVQVPAHHGVAIPLQDGTILVSTKEAGSEAALGDRFVRLDEVGQVVKKYEAAPAIHGETVVEYKGNLFAVMGAEAALNVYEEATDTVKVCALPDDTTRSGMLVSENGNPWVMANYSTIADPMSNIGLILYNIESHTVYFVEVPSDYYFSYLVHQSKGYLIGKDGYLYEVDLETQQVGRSQQLWDSSSHDADNEPRIAIDVPNQRLFITNPFANEVLMVLLKEWSVSKVLKLEDCPNEIYYF</sequence>
<dbReference type="AlphaFoldDB" id="A0A2M9EZF5"/>
<evidence type="ECO:0000313" key="2">
    <source>
        <dbReference type="Proteomes" id="UP000228680"/>
    </source>
</evidence>
<dbReference type="RefSeq" id="WP_100353163.1">
    <property type="nucleotide sequence ID" value="NZ_PCGR01000002.1"/>
</dbReference>
<dbReference type="SUPFAM" id="SSF101898">
    <property type="entry name" value="NHL repeat"/>
    <property type="match status" value="1"/>
</dbReference>
<evidence type="ECO:0000313" key="1">
    <source>
        <dbReference type="EMBL" id="PJK16598.1"/>
    </source>
</evidence>
<accession>A0A2M9EZF5</accession>